<dbReference type="Gene3D" id="3.40.50.300">
    <property type="entry name" value="P-loop containing nucleotide triphosphate hydrolases"/>
    <property type="match status" value="1"/>
</dbReference>
<comment type="caution">
    <text evidence="2">The sequence shown here is derived from an EMBL/GenBank/DDBJ whole genome shotgun (WGS) entry which is preliminary data.</text>
</comment>
<dbReference type="Gene3D" id="3.90.320.10">
    <property type="match status" value="1"/>
</dbReference>
<reference evidence="2 3" key="1">
    <citation type="submission" date="2018-04" db="EMBL/GenBank/DDBJ databases">
        <title>Genomic Encyclopedia of Archaeal and Bacterial Type Strains, Phase II (KMG-II): from individual species to whole genera.</title>
        <authorList>
            <person name="Goeker M."/>
        </authorList>
    </citation>
    <scope>NUCLEOTIDE SEQUENCE [LARGE SCALE GENOMIC DNA]</scope>
    <source>
        <strain evidence="2 3">DSM 23082</strain>
    </source>
</reference>
<dbReference type="EMBL" id="QBKQ01000001">
    <property type="protein sequence ID" value="PTX44959.1"/>
    <property type="molecule type" value="Genomic_DNA"/>
</dbReference>
<evidence type="ECO:0000313" key="2">
    <source>
        <dbReference type="EMBL" id="PTX44959.1"/>
    </source>
</evidence>
<gene>
    <name evidence="2" type="ORF">C8P64_0945</name>
</gene>
<dbReference type="RefSeq" id="WP_108170865.1">
    <property type="nucleotide sequence ID" value="NZ_QBKQ01000001.1"/>
</dbReference>
<protein>
    <submittedName>
        <fullName evidence="2">PD-(D/E)XK nuclease superfamily protein</fullName>
    </submittedName>
</protein>
<dbReference type="Pfam" id="PF12705">
    <property type="entry name" value="PDDEXK_1"/>
    <property type="match status" value="1"/>
</dbReference>
<proteinExistence type="predicted"/>
<dbReference type="InterPro" id="IPR038726">
    <property type="entry name" value="PDDEXK_AddAB-type"/>
</dbReference>
<name>A0A2T6AMA8_9FLAO</name>
<dbReference type="SUPFAM" id="SSF52540">
    <property type="entry name" value="P-loop containing nucleoside triphosphate hydrolases"/>
    <property type="match status" value="1"/>
</dbReference>
<dbReference type="Gene3D" id="1.10.486.10">
    <property type="entry name" value="PCRA, domain 4"/>
    <property type="match status" value="1"/>
</dbReference>
<dbReference type="InterPro" id="IPR027417">
    <property type="entry name" value="P-loop_NTPase"/>
</dbReference>
<dbReference type="InterPro" id="IPR011604">
    <property type="entry name" value="PDDEXK-like_dom_sf"/>
</dbReference>
<accession>A0A2T6AMA8</accession>
<evidence type="ECO:0000259" key="1">
    <source>
        <dbReference type="Pfam" id="PF12705"/>
    </source>
</evidence>
<dbReference type="OrthoDB" id="9762792at2"/>
<evidence type="ECO:0000313" key="3">
    <source>
        <dbReference type="Proteomes" id="UP000244174"/>
    </source>
</evidence>
<feature type="domain" description="PD-(D/E)XK endonuclease-like" evidence="1">
    <location>
        <begin position="638"/>
        <end position="908"/>
    </location>
</feature>
<organism evidence="2 3">
    <name type="scientific">Christiangramia gaetbulicola</name>
    <dbReference type="NCBI Taxonomy" id="703340"/>
    <lineage>
        <taxon>Bacteria</taxon>
        <taxon>Pseudomonadati</taxon>
        <taxon>Bacteroidota</taxon>
        <taxon>Flavobacteriia</taxon>
        <taxon>Flavobacteriales</taxon>
        <taxon>Flavobacteriaceae</taxon>
        <taxon>Christiangramia</taxon>
    </lineage>
</organism>
<keyword evidence="3" id="KW-1185">Reference proteome</keyword>
<dbReference type="AlphaFoldDB" id="A0A2T6AMA8"/>
<dbReference type="Proteomes" id="UP000244174">
    <property type="component" value="Unassembled WGS sequence"/>
</dbReference>
<sequence>MESFIREVLQKLQNSDTPLSEIIFILPSKRAGSYLIKELASISKNTLFAPRIYSVEEFTEVISGLQSIDNTISLFEFYDVYKALTPKEDTEDFETFITWAQSLIQDFNEIDRYLIDHKPFFDYLSGIQDLKHWYVQEEKTDLIKKYLKFWKKLPEYYEELSKRLIAKDQGYQGLIYRKATENIQQYISENNQKHVFIGFNALNAAEQKIIQELLEKEQAEVFWDMDKVFYEDGSHAASIFIRDYLKNWKFYQDHSYEHFSENYAQEKNIELIGAPKNIGQAKFIGEILNSLDPSQLENTAIVLGEEELLLPVLNSLPSEINELNITMGFPIKNAPINSLFESLFQIHLNNNSDYYYKEIISVINHPSLNPLLGNHAEELVSRINAENLVYLKYEKINAAFPEEIKPIIKACFEPKRDSVSRLIEDLHSLIQLLKTHLKEGEDTISLEFLYHFHVLFNKLENLNGKYPHLKSIKSLYNFYKELLSTETLDFQGKPFKGLQLMGMLESRALDFETVIITSLNEGVLPAGKSDNSFIPYDLKQEYKLPTYREKDAVYTYHFYRLLQRAKNVYLLYNTESEGLNSGEKSRFITQLEIEKQKAHQLKKVLVSPKVPQIKNELKEVKKTPEMLKQIKSLAGSGFSPSALTTYIRNPLDFYYQYVLGVRDQEEVEETVAFNTLGTVVHNALENLYKPYEGKLITEEIIQSFIKQADQQIAKEFSETYSKLPLEKGKNLLIFEVAKRYLHNFLRFEIKRLKSGEEIEIVQIEKDLKVELPIENLPFSVYLRGKVDRYEKSNGIPRIIDYKTGKVESRNLNVGDWGEITKDYDNYSKSFQVLTYASLIALEKDLKFPAEAGIVSFKNLKSGFLKFEKKEVGTRKKDSMITEETLEEFQIELKKLIMEICDPEIPFVEKEIKKSYGSF</sequence>